<sequence>MRTYLFSEIDKINHVSEFYLPSSCCVTGSLETCFFSSAASTMETVTATSNNETKKVKLKLIIDKPANKVQFAEAEKDFVDILFNLLYMPFGSVIRLLRDAGMVGCTGNLYQSLENLSEALLIPNQTNVELLKPLLKWEKESLLLLQACPQPVERKLYGCPYYHSYVTNQMDTRCPQCSNYLNNALPQVNMVPGSEGGIVKKSVAFTVTDDLSVTPGSMISGIGLLQGKLKDAIGALEERVVDIGPDEVLELFNASFQTNEALSTVFLPHEERVHGMKII</sequence>
<dbReference type="FunCoup" id="V4TCN1">
    <property type="interactions" value="59"/>
</dbReference>
<dbReference type="eggNOG" id="ENOG502RI50">
    <property type="taxonomic scope" value="Eukaryota"/>
</dbReference>
<name>V4TCN1_CITCL</name>
<protein>
    <recommendedName>
        <fullName evidence="3">DUF674 domain-containing protein</fullName>
    </recommendedName>
</protein>
<dbReference type="Gramene" id="ESR49325">
    <property type="protein sequence ID" value="ESR49325"/>
    <property type="gene ID" value="CICLE_v10032357mg"/>
</dbReference>
<dbReference type="KEGG" id="cic:CICLE_v10032357mg"/>
<proteinExistence type="predicted"/>
<dbReference type="Proteomes" id="UP000030687">
    <property type="component" value="Unassembled WGS sequence"/>
</dbReference>
<dbReference type="AlphaFoldDB" id="V4TCN1"/>
<dbReference type="PANTHER" id="PTHR33103">
    <property type="entry name" value="OS01G0153900 PROTEIN"/>
    <property type="match status" value="1"/>
</dbReference>
<gene>
    <name evidence="1" type="ORF">CICLE_v10032357mg</name>
</gene>
<dbReference type="InParanoid" id="V4TCN1"/>
<accession>V4TCN1</accession>
<evidence type="ECO:0000313" key="1">
    <source>
        <dbReference type="EMBL" id="ESR49325.1"/>
    </source>
</evidence>
<evidence type="ECO:0000313" key="2">
    <source>
        <dbReference type="Proteomes" id="UP000030687"/>
    </source>
</evidence>
<dbReference type="PANTHER" id="PTHR33103:SF19">
    <property type="entry name" value="OS09G0544700 PROTEIN"/>
    <property type="match status" value="1"/>
</dbReference>
<dbReference type="Pfam" id="PF05056">
    <property type="entry name" value="DUF674"/>
    <property type="match status" value="1"/>
</dbReference>
<dbReference type="InterPro" id="IPR007750">
    <property type="entry name" value="DUF674"/>
</dbReference>
<keyword evidence="2" id="KW-1185">Reference proteome</keyword>
<evidence type="ECO:0008006" key="3">
    <source>
        <dbReference type="Google" id="ProtNLM"/>
    </source>
</evidence>
<dbReference type="EMBL" id="KI536726">
    <property type="protein sequence ID" value="ESR49325.1"/>
    <property type="molecule type" value="Genomic_DNA"/>
</dbReference>
<organism evidence="1 2">
    <name type="scientific">Citrus clementina</name>
    <name type="common">Clementine</name>
    <name type="synonym">Citrus deliciosa x Citrus sinensis</name>
    <dbReference type="NCBI Taxonomy" id="85681"/>
    <lineage>
        <taxon>Eukaryota</taxon>
        <taxon>Viridiplantae</taxon>
        <taxon>Streptophyta</taxon>
        <taxon>Embryophyta</taxon>
        <taxon>Tracheophyta</taxon>
        <taxon>Spermatophyta</taxon>
        <taxon>Magnoliopsida</taxon>
        <taxon>eudicotyledons</taxon>
        <taxon>Gunneridae</taxon>
        <taxon>Pentapetalae</taxon>
        <taxon>rosids</taxon>
        <taxon>malvids</taxon>
        <taxon>Sapindales</taxon>
        <taxon>Rutaceae</taxon>
        <taxon>Aurantioideae</taxon>
        <taxon>Citrus</taxon>
    </lineage>
</organism>
<reference evidence="1 2" key="1">
    <citation type="submission" date="2013-10" db="EMBL/GenBank/DDBJ databases">
        <authorList>
            <consortium name="International Citrus Genome Consortium"/>
            <person name="Jenkins J."/>
            <person name="Schmutz J."/>
            <person name="Prochnik S."/>
            <person name="Rokhsar D."/>
            <person name="Gmitter F."/>
            <person name="Ollitrault P."/>
            <person name="Machado M."/>
            <person name="Talon M."/>
            <person name="Wincker P."/>
            <person name="Jaillon O."/>
            <person name="Morgante M."/>
        </authorList>
    </citation>
    <scope>NUCLEOTIDE SEQUENCE</scope>
    <source>
        <strain evidence="2">cv. Clemenules</strain>
    </source>
</reference>